<evidence type="ECO:0000256" key="1">
    <source>
        <dbReference type="ARBA" id="ARBA00022450"/>
    </source>
</evidence>
<accession>A0A4R2GZV9</accession>
<dbReference type="Gene3D" id="2.30.38.10">
    <property type="entry name" value="Luciferase, Domain 3"/>
    <property type="match status" value="1"/>
</dbReference>
<dbReference type="RefSeq" id="WP_132536549.1">
    <property type="nucleotide sequence ID" value="NZ_SLWO01000021.1"/>
</dbReference>
<keyword evidence="1" id="KW-0596">Phosphopantetheine</keyword>
<dbReference type="SUPFAM" id="SSF52777">
    <property type="entry name" value="CoA-dependent acyltransferases"/>
    <property type="match status" value="1"/>
</dbReference>
<gene>
    <name evidence="5" type="ORF">EV200_1211</name>
</gene>
<dbReference type="AlphaFoldDB" id="A0A4R2GZV9"/>
<dbReference type="Gene3D" id="3.30.300.30">
    <property type="match status" value="1"/>
</dbReference>
<dbReference type="FunFam" id="2.30.38.10:FF:000001">
    <property type="entry name" value="Non-ribosomal peptide synthetase PvdI"/>
    <property type="match status" value="1"/>
</dbReference>
<dbReference type="PANTHER" id="PTHR45527:SF14">
    <property type="entry name" value="PLIPASTATIN SYNTHASE SUBUNIT B"/>
    <property type="match status" value="1"/>
</dbReference>
<comment type="caution">
    <text evidence="5">The sequence shown here is derived from an EMBL/GenBank/DDBJ whole genome shotgun (WGS) entry which is preliminary data.</text>
</comment>
<dbReference type="GO" id="GO:0005829">
    <property type="term" value="C:cytosol"/>
    <property type="evidence" value="ECO:0007669"/>
    <property type="project" value="TreeGrafter"/>
</dbReference>
<evidence type="ECO:0000256" key="2">
    <source>
        <dbReference type="ARBA" id="ARBA00022553"/>
    </source>
</evidence>
<evidence type="ECO:0000313" key="5">
    <source>
        <dbReference type="EMBL" id="TCO17172.1"/>
    </source>
</evidence>
<name>A0A4R2GZV9_9SPHI</name>
<dbReference type="NCBIfam" id="TIGR01733">
    <property type="entry name" value="AA-adenyl-dom"/>
    <property type="match status" value="1"/>
</dbReference>
<dbReference type="InterPro" id="IPR045851">
    <property type="entry name" value="AMP-bd_C_sf"/>
</dbReference>
<dbReference type="GO" id="GO:0003824">
    <property type="term" value="F:catalytic activity"/>
    <property type="evidence" value="ECO:0007669"/>
    <property type="project" value="InterPro"/>
</dbReference>
<dbReference type="SUPFAM" id="SSF56801">
    <property type="entry name" value="Acetyl-CoA synthetase-like"/>
    <property type="match status" value="1"/>
</dbReference>
<dbReference type="EMBL" id="SLWO01000021">
    <property type="protein sequence ID" value="TCO17172.1"/>
    <property type="molecule type" value="Genomic_DNA"/>
</dbReference>
<evidence type="ECO:0000259" key="3">
    <source>
        <dbReference type="Pfam" id="PF00501"/>
    </source>
</evidence>
<evidence type="ECO:0000259" key="4">
    <source>
        <dbReference type="Pfam" id="PF00668"/>
    </source>
</evidence>
<dbReference type="Pfam" id="PF00668">
    <property type="entry name" value="Condensation"/>
    <property type="match status" value="1"/>
</dbReference>
<dbReference type="PANTHER" id="PTHR45527">
    <property type="entry name" value="NONRIBOSOMAL PEPTIDE SYNTHETASE"/>
    <property type="match status" value="1"/>
</dbReference>
<dbReference type="PROSITE" id="PS00455">
    <property type="entry name" value="AMP_BINDING"/>
    <property type="match status" value="1"/>
</dbReference>
<dbReference type="OrthoDB" id="763905at2"/>
<dbReference type="FunFam" id="3.40.50.980:FF:000001">
    <property type="entry name" value="Non-ribosomal peptide synthetase"/>
    <property type="match status" value="1"/>
</dbReference>
<dbReference type="Gene3D" id="3.40.50.980">
    <property type="match status" value="2"/>
</dbReference>
<dbReference type="InterPro" id="IPR010071">
    <property type="entry name" value="AA_adenyl_dom"/>
</dbReference>
<feature type="domain" description="AMP-dependent synthetase/ligase" evidence="3">
    <location>
        <begin position="120"/>
        <end position="470"/>
    </location>
</feature>
<dbReference type="Proteomes" id="UP000295684">
    <property type="component" value="Unassembled WGS sequence"/>
</dbReference>
<dbReference type="Gene3D" id="3.30.559.30">
    <property type="entry name" value="Nonribosomal peptide synthetase, condensation domain"/>
    <property type="match status" value="1"/>
</dbReference>
<dbReference type="CDD" id="cd05930">
    <property type="entry name" value="A_NRPS"/>
    <property type="match status" value="1"/>
</dbReference>
<keyword evidence="2" id="KW-0597">Phosphoprotein</keyword>
<dbReference type="GO" id="GO:0031177">
    <property type="term" value="F:phosphopantetheine binding"/>
    <property type="evidence" value="ECO:0007669"/>
    <property type="project" value="TreeGrafter"/>
</dbReference>
<organism evidence="5 6">
    <name type="scientific">Pedobacter psychrotolerans</name>
    <dbReference type="NCBI Taxonomy" id="1843235"/>
    <lineage>
        <taxon>Bacteria</taxon>
        <taxon>Pseudomonadati</taxon>
        <taxon>Bacteroidota</taxon>
        <taxon>Sphingobacteriia</taxon>
        <taxon>Sphingobacteriales</taxon>
        <taxon>Sphingobacteriaceae</taxon>
        <taxon>Pedobacter</taxon>
    </lineage>
</organism>
<feature type="non-terminal residue" evidence="5">
    <location>
        <position position="538"/>
    </location>
</feature>
<dbReference type="FunFam" id="3.40.50.12780:FF:000012">
    <property type="entry name" value="Non-ribosomal peptide synthetase"/>
    <property type="match status" value="1"/>
</dbReference>
<reference evidence="5 6" key="1">
    <citation type="submission" date="2019-03" db="EMBL/GenBank/DDBJ databases">
        <title>Genomic Encyclopedia of Type Strains, Phase IV (KMG-IV): sequencing the most valuable type-strain genomes for metagenomic binning, comparative biology and taxonomic classification.</title>
        <authorList>
            <person name="Goeker M."/>
        </authorList>
    </citation>
    <scope>NUCLEOTIDE SEQUENCE [LARGE SCALE GENOMIC DNA]</scope>
    <source>
        <strain evidence="5 6">DSM 103236</strain>
    </source>
</reference>
<sequence>MVLQNTDVYTLHKDPAVLKVRSYQQRATSIGSKFDLQFGFIESGDGLDLQLEYNTDLYERATMDRMLGHFQSLVSAVLAAPDMRLSDLEYLSGAERNQLLNEFNATSGTYPKDKTIVDLFEAQVVLTPDAIALSFEKEKLTYTELNERANQLAHYLNSQGVSTDKLVGVFIERSLEMIIAILGVWKTGGAYVPIDPGYPVERIDYLLEDSGVSIIVTSKRCKQNLPADLQQTVISLDEETQLTNQPVIALENIISSHGLCYVIYTSGSTGRPKGVLVEHRGMLNHLFAKINELQIDNYTRLAYTASYTFDISVWQMFCALLCGGCTIVYPDHLILQPAAMIEQIEADKVTILELVPSYLVAVLQEEIAAKLKNLRYLLLTGETVSQVLLAQWFSHPDYGKIPVVNAYGPTEASDDITHHFMYSTPVSSNVPLGKPIQHTNIYILDAYKQLCPLGIPGEICVSGVGVSRGYMKREELTKEKFVTDPFHADQRMYKTGDIGRWLKDGNIEYLGRIDDQVKIRGYRIELGEIEYVLNHHPQ</sequence>
<dbReference type="Pfam" id="PF00501">
    <property type="entry name" value="AMP-binding"/>
    <property type="match status" value="1"/>
</dbReference>
<dbReference type="InterPro" id="IPR001242">
    <property type="entry name" value="Condensation_dom"/>
</dbReference>
<dbReference type="InterPro" id="IPR000873">
    <property type="entry name" value="AMP-dep_synth/lig_dom"/>
</dbReference>
<dbReference type="InterPro" id="IPR020845">
    <property type="entry name" value="AMP-binding_CS"/>
</dbReference>
<dbReference type="GO" id="GO:0044550">
    <property type="term" value="P:secondary metabolite biosynthetic process"/>
    <property type="evidence" value="ECO:0007669"/>
    <property type="project" value="TreeGrafter"/>
</dbReference>
<evidence type="ECO:0000313" key="6">
    <source>
        <dbReference type="Proteomes" id="UP000295684"/>
    </source>
</evidence>
<feature type="domain" description="Condensation" evidence="4">
    <location>
        <begin position="7"/>
        <end position="100"/>
    </location>
</feature>
<proteinExistence type="predicted"/>
<dbReference type="GO" id="GO:0043041">
    <property type="term" value="P:amino acid activation for nonribosomal peptide biosynthetic process"/>
    <property type="evidence" value="ECO:0007669"/>
    <property type="project" value="TreeGrafter"/>
</dbReference>
<protein>
    <submittedName>
        <fullName evidence="5">Amino acid adenylation domain-containing protein</fullName>
    </submittedName>
</protein>